<dbReference type="GO" id="GO:0050863">
    <property type="term" value="P:regulation of T cell activation"/>
    <property type="evidence" value="ECO:0007669"/>
    <property type="project" value="UniProtKB-ARBA"/>
</dbReference>
<name>A0A3B4Z244_9TELE</name>
<keyword evidence="5" id="KW-0325">Glycoprotein</keyword>
<dbReference type="FunFam" id="2.60.40.10:FF:000142">
    <property type="entry name" value="V-set domain-containing T-cell activation inhibitor 1"/>
    <property type="match status" value="1"/>
</dbReference>
<keyword evidence="3" id="KW-0472">Membrane</keyword>
<dbReference type="SMART" id="SM00406">
    <property type="entry name" value="IGv"/>
    <property type="match status" value="1"/>
</dbReference>
<keyword evidence="2 7" id="KW-0732">Signal</keyword>
<reference evidence="9" key="1">
    <citation type="submission" date="2023-09" db="UniProtKB">
        <authorList>
            <consortium name="Ensembl"/>
        </authorList>
    </citation>
    <scope>IDENTIFICATION</scope>
</reference>
<dbReference type="Ensembl" id="ENSSPAT00000002778.1">
    <property type="protein sequence ID" value="ENSSPAP00000002735.1"/>
    <property type="gene ID" value="ENSSPAG00000002101.1"/>
</dbReference>
<protein>
    <recommendedName>
        <fullName evidence="8">Ig-like domain-containing protein</fullName>
    </recommendedName>
</protein>
<dbReference type="STRING" id="144197.ENSSPAP00000002735"/>
<dbReference type="SUPFAM" id="SSF48726">
    <property type="entry name" value="Immunoglobulin"/>
    <property type="match status" value="1"/>
</dbReference>
<evidence type="ECO:0000256" key="4">
    <source>
        <dbReference type="ARBA" id="ARBA00023157"/>
    </source>
</evidence>
<organism evidence="9">
    <name type="scientific">Stegastes partitus</name>
    <name type="common">bicolor damselfish</name>
    <dbReference type="NCBI Taxonomy" id="144197"/>
    <lineage>
        <taxon>Eukaryota</taxon>
        <taxon>Metazoa</taxon>
        <taxon>Chordata</taxon>
        <taxon>Craniata</taxon>
        <taxon>Vertebrata</taxon>
        <taxon>Euteleostomi</taxon>
        <taxon>Actinopterygii</taxon>
        <taxon>Neopterygii</taxon>
        <taxon>Teleostei</taxon>
        <taxon>Neoteleostei</taxon>
        <taxon>Acanthomorphata</taxon>
        <taxon>Ovalentaria</taxon>
        <taxon>Pomacentridae</taxon>
        <taxon>Stegastes</taxon>
    </lineage>
</organism>
<dbReference type="InterPro" id="IPR007110">
    <property type="entry name" value="Ig-like_dom"/>
</dbReference>
<keyword evidence="6" id="KW-0393">Immunoglobulin domain</keyword>
<feature type="signal peptide" evidence="7">
    <location>
        <begin position="1"/>
        <end position="19"/>
    </location>
</feature>
<dbReference type="InterPro" id="IPR050504">
    <property type="entry name" value="IgSF_BTN/MOG"/>
</dbReference>
<evidence type="ECO:0000313" key="9">
    <source>
        <dbReference type="Ensembl" id="ENSSPAP00000002735.1"/>
    </source>
</evidence>
<dbReference type="PANTHER" id="PTHR24100">
    <property type="entry name" value="BUTYROPHILIN"/>
    <property type="match status" value="1"/>
</dbReference>
<comment type="subcellular location">
    <subcellularLocation>
        <location evidence="1">Membrane</location>
    </subcellularLocation>
</comment>
<keyword evidence="4" id="KW-1015">Disulfide bond</keyword>
<accession>A0A3B4Z244</accession>
<dbReference type="InterPro" id="IPR013106">
    <property type="entry name" value="Ig_V-set"/>
</dbReference>
<evidence type="ECO:0000256" key="3">
    <source>
        <dbReference type="ARBA" id="ARBA00023136"/>
    </source>
</evidence>
<feature type="chain" id="PRO_5017418505" description="Ig-like domain-containing protein" evidence="7">
    <location>
        <begin position="20"/>
        <end position="139"/>
    </location>
</feature>
<evidence type="ECO:0000259" key="8">
    <source>
        <dbReference type="PROSITE" id="PS50835"/>
    </source>
</evidence>
<proteinExistence type="predicted"/>
<dbReference type="PROSITE" id="PS50835">
    <property type="entry name" value="IG_LIKE"/>
    <property type="match status" value="1"/>
</dbReference>
<evidence type="ECO:0000256" key="7">
    <source>
        <dbReference type="SAM" id="SignalP"/>
    </source>
</evidence>
<sequence length="139" mass="16109">LFQSYFNVVIFILVVRAGSDVVLPCSFSTKNNIEPIRFVWRKNGRQEVFLYDAGNHYNNGRQGQDEQFKGRVSHFPDELINGNASIIIRNTRQSDSGNYTCDFLHIHQRFHIELLVGELLVDRFDSCERCVSKAHYHSS</sequence>
<dbReference type="SMART" id="SM00409">
    <property type="entry name" value="IG"/>
    <property type="match status" value="1"/>
</dbReference>
<dbReference type="GO" id="GO:0016020">
    <property type="term" value="C:membrane"/>
    <property type="evidence" value="ECO:0007669"/>
    <property type="project" value="UniProtKB-SubCell"/>
</dbReference>
<dbReference type="Gene3D" id="2.60.40.10">
    <property type="entry name" value="Immunoglobulins"/>
    <property type="match status" value="1"/>
</dbReference>
<feature type="domain" description="Ig-like" evidence="8">
    <location>
        <begin position="18"/>
        <end position="101"/>
    </location>
</feature>
<dbReference type="Pfam" id="PF07686">
    <property type="entry name" value="V-set"/>
    <property type="match status" value="1"/>
</dbReference>
<evidence type="ECO:0000256" key="6">
    <source>
        <dbReference type="ARBA" id="ARBA00023319"/>
    </source>
</evidence>
<dbReference type="GeneTree" id="ENSGT01150000287456"/>
<dbReference type="InterPro" id="IPR036179">
    <property type="entry name" value="Ig-like_dom_sf"/>
</dbReference>
<evidence type="ECO:0000256" key="5">
    <source>
        <dbReference type="ARBA" id="ARBA00023180"/>
    </source>
</evidence>
<dbReference type="AlphaFoldDB" id="A0A3B4Z244"/>
<dbReference type="GO" id="GO:1903037">
    <property type="term" value="P:regulation of leukocyte cell-cell adhesion"/>
    <property type="evidence" value="ECO:0007669"/>
    <property type="project" value="UniProtKB-ARBA"/>
</dbReference>
<evidence type="ECO:0000256" key="1">
    <source>
        <dbReference type="ARBA" id="ARBA00004370"/>
    </source>
</evidence>
<dbReference type="InterPro" id="IPR013783">
    <property type="entry name" value="Ig-like_fold"/>
</dbReference>
<dbReference type="InterPro" id="IPR003599">
    <property type="entry name" value="Ig_sub"/>
</dbReference>
<evidence type="ECO:0000256" key="2">
    <source>
        <dbReference type="ARBA" id="ARBA00022729"/>
    </source>
</evidence>